<dbReference type="KEGG" id="ttp:E6P07_07005"/>
<name>A0A6I6E4M6_THETI</name>
<dbReference type="Gene3D" id="1.10.287.130">
    <property type="match status" value="1"/>
</dbReference>
<dbReference type="CDD" id="cd16922">
    <property type="entry name" value="HATPase_EvgS-ArcB-TorS-like"/>
    <property type="match status" value="1"/>
</dbReference>
<dbReference type="InterPro" id="IPR004358">
    <property type="entry name" value="Sig_transdc_His_kin-like_C"/>
</dbReference>
<dbReference type="GO" id="GO:0009927">
    <property type="term" value="F:histidine phosphotransfer kinase activity"/>
    <property type="evidence" value="ECO:0007669"/>
    <property type="project" value="TreeGrafter"/>
</dbReference>
<dbReference type="InterPro" id="IPR005467">
    <property type="entry name" value="His_kinase_dom"/>
</dbReference>
<dbReference type="GO" id="GO:0005886">
    <property type="term" value="C:plasma membrane"/>
    <property type="evidence" value="ECO:0007669"/>
    <property type="project" value="TreeGrafter"/>
</dbReference>
<dbReference type="PANTHER" id="PTHR43047">
    <property type="entry name" value="TWO-COMPONENT HISTIDINE PROTEIN KINASE"/>
    <property type="match status" value="1"/>
</dbReference>
<reference evidence="11 12" key="1">
    <citation type="submission" date="2019-12" db="EMBL/GenBank/DDBJ databases">
        <title>The complete genome of the thermophilic, anoxygenic phototrophic gammaproteobacterium Thermochromatium tepidum.</title>
        <authorList>
            <person name="Sattley W.M."/>
            <person name="Swingley W.D."/>
            <person name="Burchell B.M."/>
            <person name="Gurbani S.A."/>
            <person name="Kujawa C.M."/>
            <person name="Nuccio D.A."/>
            <person name="Schladweiler J."/>
            <person name="Shaffer K.N."/>
            <person name="Stokes L.M."/>
            <person name="Touchman J.W."/>
            <person name="Blankenship R.E."/>
            <person name="Madigan M.T."/>
        </authorList>
    </citation>
    <scope>NUCLEOTIDE SEQUENCE [LARGE SCALE GENOMIC DNA]</scope>
    <source>
        <strain evidence="11 12">ATCC 43061</strain>
    </source>
</reference>
<dbReference type="InterPro" id="IPR003594">
    <property type="entry name" value="HATPase_dom"/>
</dbReference>
<keyword evidence="6" id="KW-0902">Two-component regulatory system</keyword>
<keyword evidence="12" id="KW-1185">Reference proteome</keyword>
<evidence type="ECO:0000256" key="3">
    <source>
        <dbReference type="ARBA" id="ARBA00022553"/>
    </source>
</evidence>
<dbReference type="SMART" id="SM00387">
    <property type="entry name" value="HATPase_c"/>
    <property type="match status" value="1"/>
</dbReference>
<dbReference type="FunFam" id="3.30.565.10:FF:000010">
    <property type="entry name" value="Sensor histidine kinase RcsC"/>
    <property type="match status" value="1"/>
</dbReference>
<evidence type="ECO:0000313" key="12">
    <source>
        <dbReference type="Proteomes" id="UP000426424"/>
    </source>
</evidence>
<feature type="modified residue" description="4-aspartylphosphate" evidence="7">
    <location>
        <position position="57"/>
    </location>
</feature>
<keyword evidence="4" id="KW-0808">Transferase</keyword>
<dbReference type="Pfam" id="PF00512">
    <property type="entry name" value="HisKA"/>
    <property type="match status" value="1"/>
</dbReference>
<dbReference type="SUPFAM" id="SSF47384">
    <property type="entry name" value="Homodimeric domain of signal transducing histidine kinase"/>
    <property type="match status" value="1"/>
</dbReference>
<feature type="domain" description="Histidine kinase" evidence="9">
    <location>
        <begin position="178"/>
        <end position="401"/>
    </location>
</feature>
<keyword evidence="5" id="KW-0418">Kinase</keyword>
<sequence>MKESELPRILIVDDTPTNIEILLGMLEDSYDTRFATSGRQALDLISKTAKPDLILLDVMMPEMDGYEVCAALKSDPSTREIPVIFVTARTDTESEARALAAGGVDFVHKPVNKPVLRARVALHLELERRARALQAANAELTRHRDHLEDLVHERVCELAQARDEAESANRAKSVFLTNIGHELLTPLHQILGLAYLVKHDNQDEHTRIRMEQLEHAAQRLHHIIHDLLTLSRAESERLVLEVADFDLEALCARAIRRFESEARTKGLELVRHIESDVPRYLRGDALHLEQMLGALLSNAVKFSEQGRIRLMVAPIELREKAVTLRFAVEDQGIGLSPEARATLFEPFRQGDGSTTRRHGGMGLGLALVKRLVALMGGELGVESTLGEGSVFWFSVRLPIAETAAVAPDQHPTTVDEERLNQAVEDLARRLEQYDVTAHRVYFDAPSLYEPALKGREEAFCKALAGYDFEAALAVLRGARPEG</sequence>
<dbReference type="Gene3D" id="3.30.565.10">
    <property type="entry name" value="Histidine kinase-like ATPase, C-terminal domain"/>
    <property type="match status" value="1"/>
</dbReference>
<dbReference type="PRINTS" id="PR00344">
    <property type="entry name" value="BCTRLSENSOR"/>
</dbReference>
<dbReference type="RefSeq" id="WP_153974948.1">
    <property type="nucleotide sequence ID" value="NZ_CP039268.1"/>
</dbReference>
<evidence type="ECO:0000256" key="6">
    <source>
        <dbReference type="ARBA" id="ARBA00023012"/>
    </source>
</evidence>
<dbReference type="SMART" id="SM00448">
    <property type="entry name" value="REC"/>
    <property type="match status" value="1"/>
</dbReference>
<dbReference type="AlphaFoldDB" id="A0A6I6E4M6"/>
<evidence type="ECO:0000256" key="1">
    <source>
        <dbReference type="ARBA" id="ARBA00000085"/>
    </source>
</evidence>
<evidence type="ECO:0000256" key="7">
    <source>
        <dbReference type="PROSITE-ProRule" id="PRU00169"/>
    </source>
</evidence>
<dbReference type="Gene3D" id="3.40.50.2300">
    <property type="match status" value="1"/>
</dbReference>
<accession>A0A6I6E4M6</accession>
<dbReference type="PROSITE" id="PS50109">
    <property type="entry name" value="HIS_KIN"/>
    <property type="match status" value="1"/>
</dbReference>
<dbReference type="CDD" id="cd00082">
    <property type="entry name" value="HisKA"/>
    <property type="match status" value="1"/>
</dbReference>
<protein>
    <recommendedName>
        <fullName evidence="2">histidine kinase</fullName>
        <ecNumber evidence="2">2.7.13.3</ecNumber>
    </recommendedName>
</protein>
<feature type="coiled-coil region" evidence="8">
    <location>
        <begin position="123"/>
        <end position="153"/>
    </location>
</feature>
<dbReference type="CDD" id="cd19920">
    <property type="entry name" value="REC_PA4781-like"/>
    <property type="match status" value="1"/>
</dbReference>
<evidence type="ECO:0000256" key="5">
    <source>
        <dbReference type="ARBA" id="ARBA00022777"/>
    </source>
</evidence>
<comment type="catalytic activity">
    <reaction evidence="1">
        <text>ATP + protein L-histidine = ADP + protein N-phospho-L-histidine.</text>
        <dbReference type="EC" id="2.7.13.3"/>
    </reaction>
</comment>
<dbReference type="Pfam" id="PF00072">
    <property type="entry name" value="Response_reg"/>
    <property type="match status" value="1"/>
</dbReference>
<dbReference type="InterPro" id="IPR036097">
    <property type="entry name" value="HisK_dim/P_sf"/>
</dbReference>
<dbReference type="GO" id="GO:0000155">
    <property type="term" value="F:phosphorelay sensor kinase activity"/>
    <property type="evidence" value="ECO:0007669"/>
    <property type="project" value="InterPro"/>
</dbReference>
<dbReference type="OrthoDB" id="5563233at2"/>
<dbReference type="SUPFAM" id="SSF55874">
    <property type="entry name" value="ATPase domain of HSP90 chaperone/DNA topoisomerase II/histidine kinase"/>
    <property type="match status" value="1"/>
</dbReference>
<dbReference type="InterPro" id="IPR003661">
    <property type="entry name" value="HisK_dim/P_dom"/>
</dbReference>
<evidence type="ECO:0000256" key="4">
    <source>
        <dbReference type="ARBA" id="ARBA00022679"/>
    </source>
</evidence>
<proteinExistence type="predicted"/>
<keyword evidence="3 7" id="KW-0597">Phosphoprotein</keyword>
<dbReference type="InterPro" id="IPR011006">
    <property type="entry name" value="CheY-like_superfamily"/>
</dbReference>
<dbReference type="InterPro" id="IPR036890">
    <property type="entry name" value="HATPase_C_sf"/>
</dbReference>
<evidence type="ECO:0000256" key="2">
    <source>
        <dbReference type="ARBA" id="ARBA00012438"/>
    </source>
</evidence>
<keyword evidence="8" id="KW-0175">Coiled coil</keyword>
<dbReference type="Proteomes" id="UP000426424">
    <property type="component" value="Chromosome"/>
</dbReference>
<evidence type="ECO:0000256" key="8">
    <source>
        <dbReference type="SAM" id="Coils"/>
    </source>
</evidence>
<evidence type="ECO:0000259" key="9">
    <source>
        <dbReference type="PROSITE" id="PS50109"/>
    </source>
</evidence>
<dbReference type="InterPro" id="IPR001789">
    <property type="entry name" value="Sig_transdc_resp-reg_receiver"/>
</dbReference>
<organism evidence="11 12">
    <name type="scientific">Thermochromatium tepidum ATCC 43061</name>
    <dbReference type="NCBI Taxonomy" id="316276"/>
    <lineage>
        <taxon>Bacteria</taxon>
        <taxon>Pseudomonadati</taxon>
        <taxon>Pseudomonadota</taxon>
        <taxon>Gammaproteobacteria</taxon>
        <taxon>Chromatiales</taxon>
        <taxon>Chromatiaceae</taxon>
        <taxon>Thermochromatium</taxon>
    </lineage>
</organism>
<evidence type="ECO:0000313" key="11">
    <source>
        <dbReference type="EMBL" id="QGU32752.1"/>
    </source>
</evidence>
<dbReference type="PROSITE" id="PS50110">
    <property type="entry name" value="RESPONSE_REGULATORY"/>
    <property type="match status" value="1"/>
</dbReference>
<dbReference type="SMART" id="SM00388">
    <property type="entry name" value="HisKA"/>
    <property type="match status" value="1"/>
</dbReference>
<dbReference type="Pfam" id="PF02518">
    <property type="entry name" value="HATPase_c"/>
    <property type="match status" value="1"/>
</dbReference>
<feature type="domain" description="Response regulatory" evidence="10">
    <location>
        <begin position="8"/>
        <end position="124"/>
    </location>
</feature>
<dbReference type="SUPFAM" id="SSF52172">
    <property type="entry name" value="CheY-like"/>
    <property type="match status" value="1"/>
</dbReference>
<gene>
    <name evidence="11" type="ORF">E6P07_07005</name>
</gene>
<evidence type="ECO:0000259" key="10">
    <source>
        <dbReference type="PROSITE" id="PS50110"/>
    </source>
</evidence>
<dbReference type="EC" id="2.7.13.3" evidence="2"/>
<dbReference type="EMBL" id="CP039268">
    <property type="protein sequence ID" value="QGU32752.1"/>
    <property type="molecule type" value="Genomic_DNA"/>
</dbReference>